<evidence type="ECO:0000256" key="3">
    <source>
        <dbReference type="ARBA" id="ARBA00023125"/>
    </source>
</evidence>
<evidence type="ECO:0000256" key="5">
    <source>
        <dbReference type="PROSITE-ProRule" id="PRU01091"/>
    </source>
</evidence>
<dbReference type="PANTHER" id="PTHR35807:SF1">
    <property type="entry name" value="TRANSCRIPTIONAL REGULATOR REDD"/>
    <property type="match status" value="1"/>
</dbReference>
<dbReference type="PANTHER" id="PTHR35807">
    <property type="entry name" value="TRANSCRIPTIONAL REGULATOR REDD-RELATED"/>
    <property type="match status" value="1"/>
</dbReference>
<dbReference type="Gene3D" id="1.25.40.10">
    <property type="entry name" value="Tetratricopeptide repeat domain"/>
    <property type="match status" value="1"/>
</dbReference>
<proteinExistence type="inferred from homology"/>
<reference evidence="7 8" key="1">
    <citation type="submission" date="2020-08" db="EMBL/GenBank/DDBJ databases">
        <title>Genome Sequencing of Nocardia wallacei strain FMUON74 and assembly.</title>
        <authorList>
            <person name="Toyokawa M."/>
            <person name="Uesaka K."/>
        </authorList>
    </citation>
    <scope>NUCLEOTIDE SEQUENCE [LARGE SCALE GENOMIC DNA]</scope>
    <source>
        <strain evidence="7 8">FMUON74</strain>
    </source>
</reference>
<dbReference type="InterPro" id="IPR016032">
    <property type="entry name" value="Sig_transdc_resp-reg_C-effctor"/>
</dbReference>
<evidence type="ECO:0000256" key="4">
    <source>
        <dbReference type="ARBA" id="ARBA00023163"/>
    </source>
</evidence>
<dbReference type="SMART" id="SM00862">
    <property type="entry name" value="Trans_reg_C"/>
    <property type="match status" value="1"/>
</dbReference>
<dbReference type="InterPro" id="IPR001867">
    <property type="entry name" value="OmpR/PhoB-type_DNA-bd"/>
</dbReference>
<dbReference type="KEGG" id="nwl:NWFMUON74_25910"/>
<sequence length="269" mass="30249">MPRTAGPVGLRISILGTMTFAAGDRVPMLRAAKPRQLLALLIMNPNRPVPVDKLAAELWGDTPPKSSVATIQTYILTLRKFFTNSLAVDAAVVTKELLVTEPVGYTLRMRSRQLDLHDFTDLAARGRAALTEGRIAEAAELLRHATDLWRGRPFADIPIGQVLRPKVRGLEEARMVAWEDRIDADLRLGRHREVISELSELTGEHLFNERLHGHLMIALYRSGRRLEALEVFQRLRARMIEEVGLEPSKMLWHVHQAVLADSGLEYMSS</sequence>
<dbReference type="AlphaFoldDB" id="A0A7G1KLG3"/>
<evidence type="ECO:0000313" key="7">
    <source>
        <dbReference type="EMBL" id="BCK54819.1"/>
    </source>
</evidence>
<dbReference type="Proteomes" id="UP000516173">
    <property type="component" value="Chromosome"/>
</dbReference>
<dbReference type="InterPro" id="IPR051677">
    <property type="entry name" value="AfsR-DnrI-RedD_regulator"/>
</dbReference>
<keyword evidence="2" id="KW-0805">Transcription regulation</keyword>
<comment type="similarity">
    <text evidence="1">Belongs to the AfsR/DnrI/RedD regulatory family.</text>
</comment>
<name>A0A7G1KLG3_9NOCA</name>
<keyword evidence="4" id="KW-0804">Transcription</keyword>
<dbReference type="GO" id="GO:0003677">
    <property type="term" value="F:DNA binding"/>
    <property type="evidence" value="ECO:0007669"/>
    <property type="project" value="UniProtKB-UniRule"/>
</dbReference>
<dbReference type="Gene3D" id="1.10.10.10">
    <property type="entry name" value="Winged helix-like DNA-binding domain superfamily/Winged helix DNA-binding domain"/>
    <property type="match status" value="1"/>
</dbReference>
<dbReference type="CDD" id="cd15831">
    <property type="entry name" value="BTAD"/>
    <property type="match status" value="1"/>
</dbReference>
<dbReference type="GO" id="GO:0006355">
    <property type="term" value="P:regulation of DNA-templated transcription"/>
    <property type="evidence" value="ECO:0007669"/>
    <property type="project" value="InterPro"/>
</dbReference>
<dbReference type="Pfam" id="PF00486">
    <property type="entry name" value="Trans_reg_C"/>
    <property type="match status" value="1"/>
</dbReference>
<keyword evidence="3 5" id="KW-0238">DNA-binding</keyword>
<evidence type="ECO:0000259" key="6">
    <source>
        <dbReference type="PROSITE" id="PS51755"/>
    </source>
</evidence>
<evidence type="ECO:0000256" key="2">
    <source>
        <dbReference type="ARBA" id="ARBA00023015"/>
    </source>
</evidence>
<dbReference type="SMART" id="SM01043">
    <property type="entry name" value="BTAD"/>
    <property type="match status" value="1"/>
</dbReference>
<evidence type="ECO:0000256" key="1">
    <source>
        <dbReference type="ARBA" id="ARBA00005820"/>
    </source>
</evidence>
<keyword evidence="8" id="KW-1185">Reference proteome</keyword>
<dbReference type="InterPro" id="IPR005158">
    <property type="entry name" value="BTAD"/>
</dbReference>
<accession>A0A7G1KLG3</accession>
<feature type="DNA-binding region" description="OmpR/PhoB-type" evidence="5">
    <location>
        <begin position="1"/>
        <end position="109"/>
    </location>
</feature>
<organism evidence="7 8">
    <name type="scientific">Nocardia wallacei</name>
    <dbReference type="NCBI Taxonomy" id="480035"/>
    <lineage>
        <taxon>Bacteria</taxon>
        <taxon>Bacillati</taxon>
        <taxon>Actinomycetota</taxon>
        <taxon>Actinomycetes</taxon>
        <taxon>Mycobacteriales</taxon>
        <taxon>Nocardiaceae</taxon>
        <taxon>Nocardia</taxon>
    </lineage>
</organism>
<dbReference type="SUPFAM" id="SSF48452">
    <property type="entry name" value="TPR-like"/>
    <property type="match status" value="1"/>
</dbReference>
<dbReference type="InterPro" id="IPR011990">
    <property type="entry name" value="TPR-like_helical_dom_sf"/>
</dbReference>
<protein>
    <recommendedName>
        <fullName evidence="6">OmpR/PhoB-type domain-containing protein</fullName>
    </recommendedName>
</protein>
<dbReference type="InterPro" id="IPR036388">
    <property type="entry name" value="WH-like_DNA-bd_sf"/>
</dbReference>
<evidence type="ECO:0000313" key="8">
    <source>
        <dbReference type="Proteomes" id="UP000516173"/>
    </source>
</evidence>
<dbReference type="PROSITE" id="PS51755">
    <property type="entry name" value="OMPR_PHOB"/>
    <property type="match status" value="1"/>
</dbReference>
<dbReference type="Pfam" id="PF03704">
    <property type="entry name" value="BTAD"/>
    <property type="match status" value="1"/>
</dbReference>
<dbReference type="EMBL" id="AP023396">
    <property type="protein sequence ID" value="BCK54819.1"/>
    <property type="molecule type" value="Genomic_DNA"/>
</dbReference>
<gene>
    <name evidence="7" type="ORF">NWFMUON74_25910</name>
</gene>
<feature type="domain" description="OmpR/PhoB-type" evidence="6">
    <location>
        <begin position="1"/>
        <end position="109"/>
    </location>
</feature>
<dbReference type="SUPFAM" id="SSF46894">
    <property type="entry name" value="C-terminal effector domain of the bipartite response regulators"/>
    <property type="match status" value="1"/>
</dbReference>
<dbReference type="GO" id="GO:0000160">
    <property type="term" value="P:phosphorelay signal transduction system"/>
    <property type="evidence" value="ECO:0007669"/>
    <property type="project" value="InterPro"/>
</dbReference>